<dbReference type="Proteomes" id="UP000017973">
    <property type="component" value="Unassembled WGS sequence"/>
</dbReference>
<evidence type="ECO:0000313" key="2">
    <source>
        <dbReference type="Proteomes" id="UP000017973"/>
    </source>
</evidence>
<dbReference type="STRING" id="1408254.T458_11115"/>
<organism evidence="1 2">
    <name type="scientific">Brevibacillus panacihumi W25</name>
    <dbReference type="NCBI Taxonomy" id="1408254"/>
    <lineage>
        <taxon>Bacteria</taxon>
        <taxon>Bacillati</taxon>
        <taxon>Bacillota</taxon>
        <taxon>Bacilli</taxon>
        <taxon>Bacillales</taxon>
        <taxon>Paenibacillaceae</taxon>
        <taxon>Brevibacillus</taxon>
    </lineage>
</organism>
<accession>V6MI74</accession>
<dbReference type="HOGENOM" id="CLU_2785761_0_0_9"/>
<protein>
    <submittedName>
        <fullName evidence="1">Uncharacterized protein</fullName>
    </submittedName>
</protein>
<evidence type="ECO:0000313" key="1">
    <source>
        <dbReference type="EMBL" id="EST55113.1"/>
    </source>
</evidence>
<sequence>MGSLLGVIPGRLHCKGGTAAKSSPLRRSDSGLAAECVFRLFHCGLVKIPNAFAFLLFFLSPLFRLDEE</sequence>
<name>V6MI74_9BACL</name>
<dbReference type="EMBL" id="AYJU01000015">
    <property type="protein sequence ID" value="EST55113.1"/>
    <property type="molecule type" value="Genomic_DNA"/>
</dbReference>
<keyword evidence="2" id="KW-1185">Reference proteome</keyword>
<comment type="caution">
    <text evidence="1">The sequence shown here is derived from an EMBL/GenBank/DDBJ whole genome shotgun (WGS) entry which is preliminary data.</text>
</comment>
<reference evidence="1 2" key="1">
    <citation type="journal article" date="2014" name="Genome Announc.">
        <title>Draft Genome Sequence of Brevibacillus panacihumi Strain W25, a Halotolerant Hydrocarbon-Degrading Bacterium.</title>
        <authorList>
            <person name="Wang X."/>
            <person name="Jin D."/>
            <person name="Zhou L."/>
            <person name="Wu L."/>
            <person name="An W."/>
            <person name="Chen Y."/>
            <person name="Zhao L."/>
        </authorList>
    </citation>
    <scope>NUCLEOTIDE SEQUENCE [LARGE SCALE GENOMIC DNA]</scope>
    <source>
        <strain evidence="1 2">W25</strain>
    </source>
</reference>
<dbReference type="AlphaFoldDB" id="V6MI74"/>
<proteinExistence type="predicted"/>
<gene>
    <name evidence="1" type="ORF">T458_11115</name>
</gene>